<protein>
    <submittedName>
        <fullName evidence="2">Uncharacterized protein</fullName>
    </submittedName>
</protein>
<comment type="caution">
    <text evidence="2">The sequence shown here is derived from an EMBL/GenBank/DDBJ whole genome shotgun (WGS) entry which is preliminary data.</text>
</comment>
<keyword evidence="1" id="KW-0472">Membrane</keyword>
<dbReference type="Proteomes" id="UP001592582">
    <property type="component" value="Unassembled WGS sequence"/>
</dbReference>
<proteinExistence type="predicted"/>
<dbReference type="EMBL" id="JBHEZX010000018">
    <property type="protein sequence ID" value="MFC1413773.1"/>
    <property type="molecule type" value="Genomic_DNA"/>
</dbReference>
<keyword evidence="3" id="KW-1185">Reference proteome</keyword>
<sequence>MVVLEILGFSLAVIAICTGLLLFLIGGPNYRKQHPHPHPQQQP</sequence>
<name>A0ABV6VJH7_9ACTN</name>
<dbReference type="RefSeq" id="WP_380516189.1">
    <property type="nucleotide sequence ID" value="NZ_JBHEZX010000018.1"/>
</dbReference>
<keyword evidence="1" id="KW-1133">Transmembrane helix</keyword>
<evidence type="ECO:0000256" key="1">
    <source>
        <dbReference type="SAM" id="Phobius"/>
    </source>
</evidence>
<gene>
    <name evidence="2" type="ORF">ACEZDG_31370</name>
</gene>
<evidence type="ECO:0000313" key="2">
    <source>
        <dbReference type="EMBL" id="MFC1413773.1"/>
    </source>
</evidence>
<organism evidence="2 3">
    <name type="scientific">Streptacidiphilus alkalitolerans</name>
    <dbReference type="NCBI Taxonomy" id="3342712"/>
    <lineage>
        <taxon>Bacteria</taxon>
        <taxon>Bacillati</taxon>
        <taxon>Actinomycetota</taxon>
        <taxon>Actinomycetes</taxon>
        <taxon>Kitasatosporales</taxon>
        <taxon>Streptomycetaceae</taxon>
        <taxon>Streptacidiphilus</taxon>
    </lineage>
</organism>
<accession>A0ABV6VJH7</accession>
<reference evidence="2 3" key="1">
    <citation type="submission" date="2024-09" db="EMBL/GenBank/DDBJ databases">
        <authorList>
            <person name="Lee S.D."/>
        </authorList>
    </citation>
    <scope>NUCLEOTIDE SEQUENCE [LARGE SCALE GENOMIC DNA]</scope>
    <source>
        <strain evidence="2 3">N1-1</strain>
    </source>
</reference>
<keyword evidence="1" id="KW-0812">Transmembrane</keyword>
<feature type="transmembrane region" description="Helical" evidence="1">
    <location>
        <begin position="6"/>
        <end position="25"/>
    </location>
</feature>
<evidence type="ECO:0000313" key="3">
    <source>
        <dbReference type="Proteomes" id="UP001592582"/>
    </source>
</evidence>